<dbReference type="SUPFAM" id="SSF82771">
    <property type="entry name" value="GIY-YIG endonuclease"/>
    <property type="match status" value="1"/>
</dbReference>
<evidence type="ECO:0000313" key="4">
    <source>
        <dbReference type="Proteomes" id="UP001172082"/>
    </source>
</evidence>
<proteinExistence type="inferred from homology"/>
<dbReference type="CDD" id="cd10449">
    <property type="entry name" value="GIY-YIG_SLX1_like"/>
    <property type="match status" value="1"/>
</dbReference>
<comment type="similarity">
    <text evidence="1">Belongs to the UPF0213 family.</text>
</comment>
<name>A0ABT8KWW5_9BACT</name>
<dbReference type="Proteomes" id="UP001172082">
    <property type="component" value="Unassembled WGS sequence"/>
</dbReference>
<gene>
    <name evidence="3" type="ORF">QQ008_26135</name>
</gene>
<organism evidence="3 4">
    <name type="scientific">Splendidivirga corallicola</name>
    <dbReference type="NCBI Taxonomy" id="3051826"/>
    <lineage>
        <taxon>Bacteria</taxon>
        <taxon>Pseudomonadati</taxon>
        <taxon>Bacteroidota</taxon>
        <taxon>Cytophagia</taxon>
        <taxon>Cytophagales</taxon>
        <taxon>Splendidivirgaceae</taxon>
        <taxon>Splendidivirga</taxon>
    </lineage>
</organism>
<dbReference type="RefSeq" id="WP_346754917.1">
    <property type="nucleotide sequence ID" value="NZ_JAUJEA010000013.1"/>
</dbReference>
<feature type="domain" description="GIY-YIG" evidence="2">
    <location>
        <begin position="1"/>
        <end position="76"/>
    </location>
</feature>
<comment type="caution">
    <text evidence="3">The sequence shown here is derived from an EMBL/GenBank/DDBJ whole genome shotgun (WGS) entry which is preliminary data.</text>
</comment>
<dbReference type="InterPro" id="IPR035901">
    <property type="entry name" value="GIY-YIG_endonuc_sf"/>
</dbReference>
<keyword evidence="4" id="KW-1185">Reference proteome</keyword>
<dbReference type="Pfam" id="PF01541">
    <property type="entry name" value="GIY-YIG"/>
    <property type="match status" value="1"/>
</dbReference>
<protein>
    <submittedName>
        <fullName evidence="3">GIY-YIG nuclease family protein</fullName>
    </submittedName>
</protein>
<dbReference type="EMBL" id="JAUJEA010000013">
    <property type="protein sequence ID" value="MDN5204898.1"/>
    <property type="molecule type" value="Genomic_DNA"/>
</dbReference>
<dbReference type="PROSITE" id="PS50164">
    <property type="entry name" value="GIY_YIG"/>
    <property type="match status" value="1"/>
</dbReference>
<dbReference type="InterPro" id="IPR000305">
    <property type="entry name" value="GIY-YIG_endonuc"/>
</dbReference>
<evidence type="ECO:0000259" key="2">
    <source>
        <dbReference type="PROSITE" id="PS50164"/>
    </source>
</evidence>
<dbReference type="PANTHER" id="PTHR34477">
    <property type="entry name" value="UPF0213 PROTEIN YHBQ"/>
    <property type="match status" value="1"/>
</dbReference>
<evidence type="ECO:0000313" key="3">
    <source>
        <dbReference type="EMBL" id="MDN5204898.1"/>
    </source>
</evidence>
<evidence type="ECO:0000256" key="1">
    <source>
        <dbReference type="ARBA" id="ARBA00007435"/>
    </source>
</evidence>
<sequence length="84" mass="10165">MYYTYVLFSPIHRKIYIGYSSNLMERIRSHNELATKGWTIRYRPWILAYYEMHATKALAMKREKQLKSAQGRKFIWGIVEQKFG</sequence>
<dbReference type="InterPro" id="IPR050190">
    <property type="entry name" value="UPF0213_domain"/>
</dbReference>
<dbReference type="PANTHER" id="PTHR34477:SF5">
    <property type="entry name" value="BSL5627 PROTEIN"/>
    <property type="match status" value="1"/>
</dbReference>
<dbReference type="Gene3D" id="3.40.1440.10">
    <property type="entry name" value="GIY-YIG endonuclease"/>
    <property type="match status" value="1"/>
</dbReference>
<accession>A0ABT8KWW5</accession>
<reference evidence="3" key="1">
    <citation type="submission" date="2023-06" db="EMBL/GenBank/DDBJ databases">
        <title>Genomic of Parafulvivirga corallium.</title>
        <authorList>
            <person name="Wang G."/>
        </authorList>
    </citation>
    <scope>NUCLEOTIDE SEQUENCE</scope>
    <source>
        <strain evidence="3">BMA10</strain>
    </source>
</reference>